<dbReference type="InterPro" id="IPR001387">
    <property type="entry name" value="Cro/C1-type_HTH"/>
</dbReference>
<dbReference type="EMBL" id="CP015108">
    <property type="protein sequence ID" value="ARF12868.1"/>
    <property type="molecule type" value="Genomic_DNA"/>
</dbReference>
<proteinExistence type="predicted"/>
<evidence type="ECO:0000259" key="1">
    <source>
        <dbReference type="PROSITE" id="PS50943"/>
    </source>
</evidence>
<dbReference type="Gene3D" id="1.10.260.40">
    <property type="entry name" value="lambda repressor-like DNA-binding domains"/>
    <property type="match status" value="1"/>
</dbReference>
<dbReference type="CDD" id="cd00093">
    <property type="entry name" value="HTH_XRE"/>
    <property type="match status" value="1"/>
</dbReference>
<evidence type="ECO:0000313" key="3">
    <source>
        <dbReference type="Proteomes" id="UP000192486"/>
    </source>
</evidence>
<dbReference type="SMART" id="SM00530">
    <property type="entry name" value="HTH_XRE"/>
    <property type="match status" value="1"/>
</dbReference>
<dbReference type="Proteomes" id="UP000192486">
    <property type="component" value="Chromosome"/>
</dbReference>
<dbReference type="PROSITE" id="PS50943">
    <property type="entry name" value="HTH_CROC1"/>
    <property type="match status" value="1"/>
</dbReference>
<dbReference type="RefSeq" id="WP_029053814.1">
    <property type="nucleotide sequence ID" value="NZ_CP015108.1"/>
</dbReference>
<feature type="domain" description="HTH cro/C1-type" evidence="1">
    <location>
        <begin position="618"/>
        <end position="657"/>
    </location>
</feature>
<sequence length="666" mass="78026">MINYDLLLNTTHYELIHHQNIANKIDHFQVIVIYDPQPNFFDYNYLINFPCEKVRKKVATNHIFPRVKNETFIVRQHNYDENFQLFFKLRLRARYEMLAKVTEFMTAKFFSTYESHLTPLLENKPTLKWEIINKLYNKYAKMLNTTAWLNDEESWSVFSSWYKTYLINHTVNEMIKIHGYNTLDALSNEELNKLFLERINTSFASNDSFLNTFTTDVNVYIEQMVSETLAVFELEKDSMKQINELLGVNNRLSEHQPIESTVKTNNLIVMSNAIYQFITEAISNQKFTCEPDQWPQATIRSTTLTGSLQLLPREEDRTASRMNQLHNDSRTLSEVDVDVLDSLCHMYLTQLGQVGDRVEIRFDDLLTIRGLKTKLGGTGRRGGYEKEQRIHVMKALSIIRSLWMELETVLVYEQGKPVNKKMQGRAFIFTNEDGSLCELNEESLPERLYVTIGEVFDSFLQGTARQVKLLPNQAIEFNPYQRKWEKKLIRYVSWRWRTQARKASYLQPHKISTLLEKIGIQIDSQAPSRIRDRLEKALDLLEEEGVITFWQYNQWNEDSMSKKGWLRIWLDATIIIAPPDEIVGYYQPIERKKSINSPTTFSVVQNKEGICKNIGSDFKECRINRGLTLKQVSEELNISTSYISNIERGGALPSQTVYKKMKDWLN</sequence>
<keyword evidence="3" id="KW-1185">Reference proteome</keyword>
<gene>
    <name evidence="2" type="ORF">SporoS204_00970</name>
</gene>
<dbReference type="InterPro" id="IPR010982">
    <property type="entry name" value="Lambda_DNA-bd_dom_sf"/>
</dbReference>
<reference evidence="2 3" key="1">
    <citation type="submission" date="2016-04" db="EMBL/GenBank/DDBJ databases">
        <title>Comparative Genomics and Epigenetics of Sporosarcina ureae.</title>
        <authorList>
            <person name="Oliver A.S."/>
            <person name="Cooper K.K."/>
        </authorList>
    </citation>
    <scope>NUCLEOTIDE SEQUENCE [LARGE SCALE GENOMIC DNA]</scope>
    <source>
        <strain evidence="2 3">S204</strain>
    </source>
</reference>
<protein>
    <recommendedName>
        <fullName evidence="1">HTH cro/C1-type domain-containing protein</fullName>
    </recommendedName>
</protein>
<organism evidence="2 3">
    <name type="scientific">Sporosarcina ureae</name>
    <dbReference type="NCBI Taxonomy" id="1571"/>
    <lineage>
        <taxon>Bacteria</taxon>
        <taxon>Bacillati</taxon>
        <taxon>Bacillota</taxon>
        <taxon>Bacilli</taxon>
        <taxon>Bacillales</taxon>
        <taxon>Caryophanaceae</taxon>
        <taxon>Sporosarcina</taxon>
    </lineage>
</organism>
<dbReference type="SUPFAM" id="SSF47413">
    <property type="entry name" value="lambda repressor-like DNA-binding domains"/>
    <property type="match status" value="1"/>
</dbReference>
<evidence type="ECO:0000313" key="2">
    <source>
        <dbReference type="EMBL" id="ARF12868.1"/>
    </source>
</evidence>
<name>A0ABM6JRU1_SPOUR</name>
<dbReference type="Pfam" id="PF01381">
    <property type="entry name" value="HTH_3"/>
    <property type="match status" value="1"/>
</dbReference>
<accession>A0ABM6JRU1</accession>